<evidence type="ECO:0000313" key="2">
    <source>
        <dbReference type="EMBL" id="MFB9756873.1"/>
    </source>
</evidence>
<dbReference type="EMBL" id="JBHMAG010000029">
    <property type="protein sequence ID" value="MFB9756873.1"/>
    <property type="molecule type" value="Genomic_DNA"/>
</dbReference>
<dbReference type="Gene3D" id="1.20.1260.10">
    <property type="match status" value="1"/>
</dbReference>
<name>A0ABV5W8H6_9BACL</name>
<dbReference type="InterPro" id="IPR012347">
    <property type="entry name" value="Ferritin-like"/>
</dbReference>
<keyword evidence="3" id="KW-1185">Reference proteome</keyword>
<evidence type="ECO:0000313" key="3">
    <source>
        <dbReference type="Proteomes" id="UP001589619"/>
    </source>
</evidence>
<feature type="compositionally biased region" description="Low complexity" evidence="1">
    <location>
        <begin position="1"/>
        <end position="71"/>
    </location>
</feature>
<dbReference type="RefSeq" id="WP_344904529.1">
    <property type="nucleotide sequence ID" value="NZ_BAAAYO010000002.1"/>
</dbReference>
<organism evidence="2 3">
    <name type="scientific">Paenibacillus hodogayensis</name>
    <dbReference type="NCBI Taxonomy" id="279208"/>
    <lineage>
        <taxon>Bacteria</taxon>
        <taxon>Bacillati</taxon>
        <taxon>Bacillota</taxon>
        <taxon>Bacilli</taxon>
        <taxon>Bacillales</taxon>
        <taxon>Paenibacillaceae</taxon>
        <taxon>Paenibacillus</taxon>
    </lineage>
</organism>
<feature type="region of interest" description="Disordered" evidence="1">
    <location>
        <begin position="1"/>
        <end position="72"/>
    </location>
</feature>
<dbReference type="InterPro" id="IPR012851">
    <property type="entry name" value="Spore_coat_CotF-like"/>
</dbReference>
<accession>A0ABV5W8H6</accession>
<comment type="caution">
    <text evidence="2">The sequence shown here is derived from an EMBL/GenBank/DDBJ whole genome shotgun (WGS) entry which is preliminary data.</text>
</comment>
<evidence type="ECO:0000256" key="1">
    <source>
        <dbReference type="SAM" id="MobiDB-lite"/>
    </source>
</evidence>
<dbReference type="Pfam" id="PF07875">
    <property type="entry name" value="Coat_F"/>
    <property type="match status" value="1"/>
</dbReference>
<keyword evidence="2" id="KW-0167">Capsid protein</keyword>
<protein>
    <submittedName>
        <fullName evidence="2">Spore coat protein</fullName>
    </submittedName>
</protein>
<gene>
    <name evidence="2" type="ORF">ACFFNY_35350</name>
</gene>
<proteinExistence type="predicted"/>
<sequence>MYTGTQQQTRQPGQQSRQMTPQTWQQQQQQASAQWQQASQHQPNYQQQHAAPQLQQQWQQQSNQQSQQQQQNATFMEDQDLLYTILCDLKRTCREYTTAATESNCPAVRQMFTQLLNETLNSQGQLYQLMSQLNMYNTSSPALRQEVDKQSKQYTQSGQKTSQFVQQKLSAAGKQAQPGVPFAAMSFNQGFSTAGHPQYN</sequence>
<keyword evidence="2" id="KW-0946">Virion</keyword>
<reference evidence="2 3" key="1">
    <citation type="submission" date="2024-09" db="EMBL/GenBank/DDBJ databases">
        <authorList>
            <person name="Sun Q."/>
            <person name="Mori K."/>
        </authorList>
    </citation>
    <scope>NUCLEOTIDE SEQUENCE [LARGE SCALE GENOMIC DNA]</scope>
    <source>
        <strain evidence="2 3">JCM 12520</strain>
    </source>
</reference>
<dbReference type="Proteomes" id="UP001589619">
    <property type="component" value="Unassembled WGS sequence"/>
</dbReference>